<evidence type="ECO:0000256" key="4">
    <source>
        <dbReference type="ARBA" id="ARBA00022473"/>
    </source>
</evidence>
<proteinExistence type="predicted"/>
<dbReference type="InterPro" id="IPR006916">
    <property type="entry name" value="POPDC1-3"/>
</dbReference>
<dbReference type="GO" id="GO:0042391">
    <property type="term" value="P:regulation of membrane potential"/>
    <property type="evidence" value="ECO:0007669"/>
    <property type="project" value="TreeGrafter"/>
</dbReference>
<keyword evidence="7" id="KW-0325">Glycoprotein</keyword>
<keyword evidence="4" id="KW-0217">Developmental protein</keyword>
<dbReference type="EMBL" id="VCGU01000459">
    <property type="protein sequence ID" value="TRY62115.1"/>
    <property type="molecule type" value="Genomic_DNA"/>
</dbReference>
<protein>
    <recommendedName>
        <fullName evidence="10">Cyclic nucleotide-binding domain-containing protein</fullName>
    </recommendedName>
</protein>
<dbReference type="GO" id="GO:0042383">
    <property type="term" value="C:sarcolemma"/>
    <property type="evidence" value="ECO:0007669"/>
    <property type="project" value="TreeGrafter"/>
</dbReference>
<dbReference type="PANTHER" id="PTHR12101">
    <property type="entry name" value="POPEYE DOMAIN CONTAINING PROTEIN"/>
    <property type="match status" value="1"/>
</dbReference>
<accession>A0A553N9P6</accession>
<dbReference type="SUPFAM" id="SSF51206">
    <property type="entry name" value="cAMP-binding domain-like"/>
    <property type="match status" value="1"/>
</dbReference>
<dbReference type="GO" id="GO:0016328">
    <property type="term" value="C:lateral plasma membrane"/>
    <property type="evidence" value="ECO:0007669"/>
    <property type="project" value="UniProtKB-SubCell"/>
</dbReference>
<organism evidence="8 9">
    <name type="scientific">Tigriopus californicus</name>
    <name type="common">Marine copepod</name>
    <dbReference type="NCBI Taxonomy" id="6832"/>
    <lineage>
        <taxon>Eukaryota</taxon>
        <taxon>Metazoa</taxon>
        <taxon>Ecdysozoa</taxon>
        <taxon>Arthropoda</taxon>
        <taxon>Crustacea</taxon>
        <taxon>Multicrustacea</taxon>
        <taxon>Hexanauplia</taxon>
        <taxon>Copepoda</taxon>
        <taxon>Harpacticoida</taxon>
        <taxon>Harpacticidae</taxon>
        <taxon>Tigriopus</taxon>
    </lineage>
</organism>
<keyword evidence="9" id="KW-1185">Reference proteome</keyword>
<dbReference type="GO" id="GO:0005923">
    <property type="term" value="C:bicellular tight junction"/>
    <property type="evidence" value="ECO:0007669"/>
    <property type="project" value="UniProtKB-SubCell"/>
</dbReference>
<dbReference type="PANTHER" id="PTHR12101:SF17">
    <property type="entry name" value="BLOOD VESSEL EPICARDIAL SUBSTANCE"/>
    <property type="match status" value="1"/>
</dbReference>
<reference evidence="8 9" key="1">
    <citation type="journal article" date="2018" name="Nat. Ecol. Evol.">
        <title>Genomic signatures of mitonuclear coevolution across populations of Tigriopus californicus.</title>
        <authorList>
            <person name="Barreto F.S."/>
            <person name="Watson E.T."/>
            <person name="Lima T.G."/>
            <person name="Willett C.S."/>
            <person name="Edmands S."/>
            <person name="Li W."/>
            <person name="Burton R.S."/>
        </authorList>
    </citation>
    <scope>NUCLEOTIDE SEQUENCE [LARGE SCALE GENOMIC DNA]</scope>
    <source>
        <strain evidence="8 9">San Diego</strain>
    </source>
</reference>
<sequence length="432" mass="49881">MSSSPEETESLEHADCGLQYIEKKDWSTQKESGQSRSAKPVLHPHKTKMVPERETHFWIPNGVLAFAYLAPLWLTMDTNGYTLKLFSIIGHTLLLVIQPDVCCLDGLVEYYWYTAIIGINIISLYHSYRETVLPIIPRHLQPIVSKLFYEFPISHKELGSVLLYSKFTGIGEDEVWIKQDTSFPNSCLNILITGHLGVFYQGALLHEIKPGQFINSIEWKATFVNELKGYWLSQVEVRVIEDSTILMLDRGNLMGMKETAHHIWRRLLALLGADILMKTKHTHWYVKDFAKKDRRHRVANNPLLRSLSVDNLFVSSQNAIQGSRALRQMISKRSSRRPLGSLKQRFNQTMLKKNLGLMYLWSKSELRPTTETGPLSSLFHQTAMTPENQIFEDEGVVEDIGWERAWYHCGHCEFCYPLEEKEEEIHHATGRH</sequence>
<evidence type="ECO:0008006" key="10">
    <source>
        <dbReference type="Google" id="ProtNLM"/>
    </source>
</evidence>
<comment type="subcellular location">
    <subcellularLocation>
        <location evidence="2">Cell junction</location>
        <location evidence="2">Tight junction</location>
    </subcellularLocation>
    <subcellularLocation>
        <location evidence="1">Lateral cell membrane</location>
    </subcellularLocation>
</comment>
<gene>
    <name evidence="8" type="ORF">TCAL_04383</name>
</gene>
<evidence type="ECO:0000313" key="8">
    <source>
        <dbReference type="EMBL" id="TRY62115.1"/>
    </source>
</evidence>
<dbReference type="Proteomes" id="UP000318571">
    <property type="component" value="Chromosome 8"/>
</dbReference>
<evidence type="ECO:0000256" key="5">
    <source>
        <dbReference type="ARBA" id="ARBA00022889"/>
    </source>
</evidence>
<evidence type="ECO:0000256" key="2">
    <source>
        <dbReference type="ARBA" id="ARBA00004435"/>
    </source>
</evidence>
<keyword evidence="5" id="KW-0130">Cell adhesion</keyword>
<dbReference type="GO" id="GO:0051146">
    <property type="term" value="P:striated muscle cell differentiation"/>
    <property type="evidence" value="ECO:0007669"/>
    <property type="project" value="TreeGrafter"/>
</dbReference>
<evidence type="ECO:0000313" key="9">
    <source>
        <dbReference type="Proteomes" id="UP000318571"/>
    </source>
</evidence>
<keyword evidence="6" id="KW-0965">Cell junction</keyword>
<keyword evidence="3" id="KW-0796">Tight junction</keyword>
<evidence type="ECO:0000256" key="7">
    <source>
        <dbReference type="ARBA" id="ARBA00023180"/>
    </source>
</evidence>
<evidence type="ECO:0000256" key="1">
    <source>
        <dbReference type="ARBA" id="ARBA00004124"/>
    </source>
</evidence>
<dbReference type="GO" id="GO:0030552">
    <property type="term" value="F:cAMP binding"/>
    <property type="evidence" value="ECO:0007669"/>
    <property type="project" value="TreeGrafter"/>
</dbReference>
<comment type="caution">
    <text evidence="8">The sequence shown here is derived from an EMBL/GenBank/DDBJ whole genome shotgun (WGS) entry which is preliminary data.</text>
</comment>
<evidence type="ECO:0000256" key="6">
    <source>
        <dbReference type="ARBA" id="ARBA00022949"/>
    </source>
</evidence>
<dbReference type="InterPro" id="IPR018490">
    <property type="entry name" value="cNMP-bd_dom_sf"/>
</dbReference>
<dbReference type="GO" id="GO:0007155">
    <property type="term" value="P:cell adhesion"/>
    <property type="evidence" value="ECO:0007669"/>
    <property type="project" value="UniProtKB-KW"/>
</dbReference>
<dbReference type="GO" id="GO:0007507">
    <property type="term" value="P:heart development"/>
    <property type="evidence" value="ECO:0007669"/>
    <property type="project" value="TreeGrafter"/>
</dbReference>
<dbReference type="AlphaFoldDB" id="A0A553N9P6"/>
<name>A0A553N9P6_TIGCA</name>
<evidence type="ECO:0000256" key="3">
    <source>
        <dbReference type="ARBA" id="ARBA00022427"/>
    </source>
</evidence>